<evidence type="ECO:0000313" key="3">
    <source>
        <dbReference type="EMBL" id="PKB25831.1"/>
    </source>
</evidence>
<keyword evidence="1" id="KW-0812">Transmembrane</keyword>
<accession>A0A2N0I3T3</accession>
<dbReference type="OrthoDB" id="7452714at2"/>
<feature type="transmembrane region" description="Helical" evidence="1">
    <location>
        <begin position="37"/>
        <end position="58"/>
    </location>
</feature>
<proteinExistence type="predicted"/>
<keyword evidence="4" id="KW-1185">Reference proteome</keyword>
<dbReference type="EMBL" id="PHUF01000002">
    <property type="protein sequence ID" value="PKB25831.1"/>
    <property type="molecule type" value="Genomic_DNA"/>
</dbReference>
<keyword evidence="1" id="KW-0472">Membrane</keyword>
<sequence length="199" mass="21757">MKTLSKALVGTIAAGAVAISSATPAMAQSYRDRDGISAGDVIAGALVIGGIAAVASAASRGNSYGYDRDYRDDRDDRYGDYRYGGNRYGYGYGGNPRQAIEQCVYAAERTAGRYSYGRADVTDIRDVKQTRYGLEVKGRIAVNQMGRGWRSGDNNYGRGWGNDYRGWNQNLRGYDAGSFKCRYERGRVVDIDFSGIRGL</sequence>
<reference evidence="3 4" key="1">
    <citation type="submission" date="2017-11" db="EMBL/GenBank/DDBJ databases">
        <title>Genomic Encyclopedia of Type Strains, Phase III (KMG-III): the genomes of soil and plant-associated and newly described type strains.</title>
        <authorList>
            <person name="Whitman W."/>
        </authorList>
    </citation>
    <scope>NUCLEOTIDE SEQUENCE [LARGE SCALE GENOMIC DNA]</scope>
    <source>
        <strain evidence="3 4">CGMCC 1.12274</strain>
    </source>
</reference>
<organism evidence="3 4">
    <name type="scientific">Novosphingobium kunmingense</name>
    <dbReference type="NCBI Taxonomy" id="1211806"/>
    <lineage>
        <taxon>Bacteria</taxon>
        <taxon>Pseudomonadati</taxon>
        <taxon>Pseudomonadota</taxon>
        <taxon>Alphaproteobacteria</taxon>
        <taxon>Sphingomonadales</taxon>
        <taxon>Sphingomonadaceae</taxon>
        <taxon>Novosphingobium</taxon>
    </lineage>
</organism>
<feature type="signal peptide" evidence="2">
    <location>
        <begin position="1"/>
        <end position="27"/>
    </location>
</feature>
<protein>
    <submittedName>
        <fullName evidence="3">Uncharacterized protein</fullName>
    </submittedName>
</protein>
<dbReference type="RefSeq" id="WP_100866225.1">
    <property type="nucleotide sequence ID" value="NZ_PHUF01000002.1"/>
</dbReference>
<name>A0A2N0I3T3_9SPHN</name>
<keyword evidence="2" id="KW-0732">Signal</keyword>
<gene>
    <name evidence="3" type="ORF">B0I00_1038</name>
</gene>
<evidence type="ECO:0000256" key="2">
    <source>
        <dbReference type="SAM" id="SignalP"/>
    </source>
</evidence>
<dbReference type="Proteomes" id="UP000232587">
    <property type="component" value="Unassembled WGS sequence"/>
</dbReference>
<dbReference type="AlphaFoldDB" id="A0A2N0I3T3"/>
<keyword evidence="1" id="KW-1133">Transmembrane helix</keyword>
<evidence type="ECO:0000256" key="1">
    <source>
        <dbReference type="SAM" id="Phobius"/>
    </source>
</evidence>
<comment type="caution">
    <text evidence="3">The sequence shown here is derived from an EMBL/GenBank/DDBJ whole genome shotgun (WGS) entry which is preliminary data.</text>
</comment>
<feature type="chain" id="PRO_5014715634" evidence="2">
    <location>
        <begin position="28"/>
        <end position="199"/>
    </location>
</feature>
<evidence type="ECO:0000313" key="4">
    <source>
        <dbReference type="Proteomes" id="UP000232587"/>
    </source>
</evidence>